<evidence type="ECO:0000313" key="3">
    <source>
        <dbReference type="Proteomes" id="UP001642405"/>
    </source>
</evidence>
<dbReference type="Proteomes" id="UP001642405">
    <property type="component" value="Unassembled WGS sequence"/>
</dbReference>
<feature type="compositionally biased region" description="Polar residues" evidence="1">
    <location>
        <begin position="232"/>
        <end position="242"/>
    </location>
</feature>
<feature type="compositionally biased region" description="Low complexity" evidence="1">
    <location>
        <begin position="547"/>
        <end position="565"/>
    </location>
</feature>
<feature type="compositionally biased region" description="Low complexity" evidence="1">
    <location>
        <begin position="245"/>
        <end position="266"/>
    </location>
</feature>
<feature type="compositionally biased region" description="Polar residues" evidence="1">
    <location>
        <begin position="752"/>
        <end position="767"/>
    </location>
</feature>
<feature type="region of interest" description="Disordered" evidence="1">
    <location>
        <begin position="1006"/>
        <end position="1029"/>
    </location>
</feature>
<feature type="compositionally biased region" description="Low complexity" evidence="1">
    <location>
        <begin position="495"/>
        <end position="511"/>
    </location>
</feature>
<feature type="compositionally biased region" description="Basic and acidic residues" evidence="1">
    <location>
        <begin position="477"/>
        <end position="487"/>
    </location>
</feature>
<feature type="region of interest" description="Disordered" evidence="1">
    <location>
        <begin position="1"/>
        <end position="29"/>
    </location>
</feature>
<feature type="compositionally biased region" description="Low complexity" evidence="1">
    <location>
        <begin position="442"/>
        <end position="452"/>
    </location>
</feature>
<dbReference type="EMBL" id="CAWUHB010000125">
    <property type="protein sequence ID" value="CAK7236818.1"/>
    <property type="molecule type" value="Genomic_DNA"/>
</dbReference>
<feature type="region of interest" description="Disordered" evidence="1">
    <location>
        <begin position="1054"/>
        <end position="1114"/>
    </location>
</feature>
<sequence>MAAANGSQAAAATSQCPVPTLRPPATGARGILTRRVANIPSSQEKLLDTESAWLGSNGRPGQGFKPMPDNLLGRLKEAAQIQLQGPTTPAKRATLSQETSIEETPVPVREPSVAAKDLQTAVESPGIERAALQTKPTTPDKAAKGPATARVATPKQSTPKRTTPAKTLSPRVLPASPSARATSVPEQNSTSTPSATRTRTPPETAANRPTAVTSGATAKVSALAATGELVSRSASPALSQRVSPVVPETRTTTITETTVVQTVEGEQALEPEDQQPPDDSPHSPDNWPDRLDSEDSSDSEGRSEGRMVDDDSSPSVMEVELPDALVERRSSILPRGRPGVSSRSVQHPPSSSPPPPGTPVAMLRRTNLQSSSRANINRGIPLAADIADAKTRSAEDRPKSGHSVAPQKPAQPRLHLMKLPVFPASSKPSLRARPSMADLRPNSLNSSRRSSLAGGSTRDPSTNPTGTPTPTRPRSNPRVDDAADMSRRQTSIPGATRAPAAAALRSPAKTLPASSPRGPKPLEQSRNAPLPSSPAVVASVTTMPTMPAEDAPSPEPQSEPQSSAPRTWMLPFDTFLAAYPDYKGDLEDFLRACYSLQHTTPGALPGFLFDDVVHAFLDYIEYVHGPPPADARPPQNLTQWYNLHATGLVCKKSVVTRENVASILRAYPDEVRAIAHNAAAPGKHAEAVVVGAADVAATSRTPAKSATAANANASPHTLLSQERSEQPHLQDLFTPLHSFPPGRPFPHEENQHTSSQDNSSGPPNSILQVLEELRGSNSTDDGGQRHRQGHAQSLHPHGLLGGDYNDGNTSLDHSLSQGLSSQDQGLGYTQEGSEAPLVQTRHLLETTQSSWLEYYKEQLELPSSPIASGLSPTGVDKWFYMMQSPQLTRPRLPSTQDLASHDKLVEETPARLEFSQKRTHREFDSSRSLPAADTAVTPRDKAWPASTVSRSSSPRQGAVVAYGATVKEVIVGDDVIEVGAVSHVEIEEDEEDEEETDLHDTTIMSVQSAVEPRRQPSPSPPPTKRSIALQQERRRATIAEPDIGMVARMAAAEEAKRAAPKRKLPPSMAGAAKPAAPTAAAVQAAAAAEEPPKKKKKKNRQSTGSDRALTVGEKFRKFLEKKLAGGASRNV</sequence>
<feature type="compositionally biased region" description="Low complexity" evidence="1">
    <location>
        <begin position="810"/>
        <end position="827"/>
    </location>
</feature>
<evidence type="ECO:0000313" key="2">
    <source>
        <dbReference type="EMBL" id="CAK7236818.1"/>
    </source>
</evidence>
<feature type="compositionally biased region" description="Acidic residues" evidence="1">
    <location>
        <begin position="267"/>
        <end position="276"/>
    </location>
</feature>
<feature type="compositionally biased region" description="Low complexity" evidence="1">
    <location>
        <begin position="460"/>
        <end position="476"/>
    </location>
</feature>
<comment type="caution">
    <text evidence="2">The sequence shown here is derived from an EMBL/GenBank/DDBJ whole genome shotgun (WGS) entry which is preliminary data.</text>
</comment>
<name>A0ABP0CXF1_9PEZI</name>
<feature type="compositionally biased region" description="Polar residues" evidence="1">
    <location>
        <begin position="366"/>
        <end position="375"/>
    </location>
</feature>
<feature type="compositionally biased region" description="Low complexity" evidence="1">
    <location>
        <begin position="189"/>
        <end position="211"/>
    </location>
</feature>
<keyword evidence="3" id="KW-1185">Reference proteome</keyword>
<feature type="compositionally biased region" description="Low complexity" evidence="1">
    <location>
        <begin position="700"/>
        <end position="715"/>
    </location>
</feature>
<feature type="region of interest" description="Disordered" evidence="1">
    <location>
        <begin position="229"/>
        <end position="566"/>
    </location>
</feature>
<gene>
    <name evidence="2" type="ORF">SCUCBS95973_009738</name>
</gene>
<feature type="compositionally biased region" description="Basic and acidic residues" evidence="1">
    <location>
        <begin position="916"/>
        <end position="925"/>
    </location>
</feature>
<feature type="region of interest" description="Disordered" evidence="1">
    <location>
        <begin position="700"/>
        <end position="829"/>
    </location>
</feature>
<feature type="region of interest" description="Disordered" evidence="1">
    <location>
        <begin position="916"/>
        <end position="952"/>
    </location>
</feature>
<feature type="compositionally biased region" description="Polar residues" evidence="1">
    <location>
        <begin position="179"/>
        <end position="188"/>
    </location>
</feature>
<feature type="region of interest" description="Disordered" evidence="1">
    <location>
        <begin position="49"/>
        <end position="70"/>
    </location>
</feature>
<reference evidence="2 3" key="1">
    <citation type="submission" date="2024-01" db="EMBL/GenBank/DDBJ databases">
        <authorList>
            <person name="Allen C."/>
            <person name="Tagirdzhanova G."/>
        </authorList>
    </citation>
    <scope>NUCLEOTIDE SEQUENCE [LARGE SCALE GENOMIC DNA]</scope>
</reference>
<feature type="compositionally biased region" description="Basic and acidic residues" evidence="1">
    <location>
        <begin position="387"/>
        <end position="399"/>
    </location>
</feature>
<feature type="compositionally biased region" description="Low complexity" evidence="1">
    <location>
        <begin position="1065"/>
        <end position="1089"/>
    </location>
</feature>
<feature type="compositionally biased region" description="Low complexity" evidence="1">
    <location>
        <begin position="1"/>
        <end position="12"/>
    </location>
</feature>
<feature type="compositionally biased region" description="Polar residues" evidence="1">
    <location>
        <begin position="154"/>
        <end position="166"/>
    </location>
</feature>
<proteinExistence type="predicted"/>
<organism evidence="2 3">
    <name type="scientific">Sporothrix curviconia</name>
    <dbReference type="NCBI Taxonomy" id="1260050"/>
    <lineage>
        <taxon>Eukaryota</taxon>
        <taxon>Fungi</taxon>
        <taxon>Dikarya</taxon>
        <taxon>Ascomycota</taxon>
        <taxon>Pezizomycotina</taxon>
        <taxon>Sordariomycetes</taxon>
        <taxon>Sordariomycetidae</taxon>
        <taxon>Ophiostomatales</taxon>
        <taxon>Ophiostomataceae</taxon>
        <taxon>Sporothrix</taxon>
    </lineage>
</organism>
<accession>A0ABP0CXF1</accession>
<feature type="compositionally biased region" description="Basic and acidic residues" evidence="1">
    <location>
        <begin position="279"/>
        <end position="309"/>
    </location>
</feature>
<evidence type="ECO:0000256" key="1">
    <source>
        <dbReference type="SAM" id="MobiDB-lite"/>
    </source>
</evidence>
<feature type="region of interest" description="Disordered" evidence="1">
    <location>
        <begin position="83"/>
        <end position="215"/>
    </location>
</feature>
<protein>
    <submittedName>
        <fullName evidence="2">Uncharacterized protein</fullName>
    </submittedName>
</protein>